<feature type="non-terminal residue" evidence="5">
    <location>
        <position position="512"/>
    </location>
</feature>
<feature type="non-terminal residue" evidence="5">
    <location>
        <position position="1"/>
    </location>
</feature>
<gene>
    <name evidence="5" type="ORF">OSB1V03_LOCUS10764</name>
</gene>
<dbReference type="PANTHER" id="PTHR13486:SF2">
    <property type="entry name" value="SPLICING FACTOR C9ORF78"/>
    <property type="match status" value="1"/>
</dbReference>
<sequence length="512" mass="58917">DSSDITANASNTSNTSPDGGHKVVFKKKTRFGQQRRQMKTNTEDESQVLGEEEDDEWKRLHELKQTQHLRKRSNKGIDILELTQNPIVITNTNKTEIKGGITSDVKTLTNELDLGNTFSVETNRRDEDTDLMKYIEEELSRRKGKQLANTDNKSSVPVNVSNDMNVLFDVLPEHLIQTNAKKSEEMLSNQMLNGIPEIELGLEEKIRNIEATEEAKSKLMVKRNNRWNEGNASSFVPNNIANNGSDRNHNKFYGKDKASDDYIFEKFKKQFRKRQMKTNTEDESQVLGEEEDDEWKRLHELKQTQHLRKRSNKGIDILELTQNPIVITNTNKTEIKGGITSDVKTLTNELDLGNTFSVETNRRDEDTDLMKYIEEELSRRKGKQLANTDNKSSVPVNVSNDMNVLFDVLPEHLIQTNAKKSEEMLSNQMLNGIPEIELGLEEKIRNIEATEEAKSKLMVKRNNRWNEGNASSFVPNNIANSGSDRHHNKFYGKDKASDDYIFEKFKKQFRKF</sequence>
<evidence type="ECO:0000256" key="3">
    <source>
        <dbReference type="ARBA" id="ARBA00023242"/>
    </source>
</evidence>
<dbReference type="Pfam" id="PF07052">
    <property type="entry name" value="Hep_59"/>
    <property type="match status" value="2"/>
</dbReference>
<name>A0A7R9Q307_9ACAR</name>
<evidence type="ECO:0000313" key="6">
    <source>
        <dbReference type="Proteomes" id="UP000759131"/>
    </source>
</evidence>
<feature type="region of interest" description="Disordered" evidence="4">
    <location>
        <begin position="1"/>
        <end position="50"/>
    </location>
</feature>
<feature type="compositionally biased region" description="Polar residues" evidence="4">
    <location>
        <begin position="1"/>
        <end position="17"/>
    </location>
</feature>
<comment type="subcellular location">
    <subcellularLocation>
        <location evidence="1">Nucleus</location>
    </subcellularLocation>
</comment>
<evidence type="ECO:0000256" key="4">
    <source>
        <dbReference type="SAM" id="MobiDB-lite"/>
    </source>
</evidence>
<dbReference type="EMBL" id="CAJPIZ010008000">
    <property type="protein sequence ID" value="CAG2110781.1"/>
    <property type="molecule type" value="Genomic_DNA"/>
</dbReference>
<dbReference type="GO" id="GO:0005681">
    <property type="term" value="C:spliceosomal complex"/>
    <property type="evidence" value="ECO:0007669"/>
    <property type="project" value="TreeGrafter"/>
</dbReference>
<dbReference type="EMBL" id="OC862575">
    <property type="protein sequence ID" value="CAD7630351.1"/>
    <property type="molecule type" value="Genomic_DNA"/>
</dbReference>
<protein>
    <submittedName>
        <fullName evidence="5">Uncharacterized protein</fullName>
    </submittedName>
</protein>
<evidence type="ECO:0000256" key="2">
    <source>
        <dbReference type="ARBA" id="ARBA00007643"/>
    </source>
</evidence>
<reference evidence="5" key="1">
    <citation type="submission" date="2020-11" db="EMBL/GenBank/DDBJ databases">
        <authorList>
            <person name="Tran Van P."/>
        </authorList>
    </citation>
    <scope>NUCLEOTIDE SEQUENCE</scope>
</reference>
<organism evidence="5">
    <name type="scientific">Medioppia subpectinata</name>
    <dbReference type="NCBI Taxonomy" id="1979941"/>
    <lineage>
        <taxon>Eukaryota</taxon>
        <taxon>Metazoa</taxon>
        <taxon>Ecdysozoa</taxon>
        <taxon>Arthropoda</taxon>
        <taxon>Chelicerata</taxon>
        <taxon>Arachnida</taxon>
        <taxon>Acari</taxon>
        <taxon>Acariformes</taxon>
        <taxon>Sarcoptiformes</taxon>
        <taxon>Oribatida</taxon>
        <taxon>Brachypylina</taxon>
        <taxon>Oppioidea</taxon>
        <taxon>Oppiidae</taxon>
        <taxon>Medioppia</taxon>
    </lineage>
</organism>
<dbReference type="Proteomes" id="UP000759131">
    <property type="component" value="Unassembled WGS sequence"/>
</dbReference>
<comment type="similarity">
    <text evidence="2">Belongs to the TLS1 family.</text>
</comment>
<keyword evidence="3" id="KW-0539">Nucleus</keyword>
<dbReference type="GO" id="GO:0000398">
    <property type="term" value="P:mRNA splicing, via spliceosome"/>
    <property type="evidence" value="ECO:0007669"/>
    <property type="project" value="TreeGrafter"/>
</dbReference>
<keyword evidence="6" id="KW-1185">Reference proteome</keyword>
<proteinExistence type="inferred from homology"/>
<dbReference type="PANTHER" id="PTHR13486">
    <property type="entry name" value="TELOMERE LENGTH AND SILENCING PROTEIN 1 TLS1 FAMILY MEMBER"/>
    <property type="match status" value="1"/>
</dbReference>
<dbReference type="AlphaFoldDB" id="A0A7R9Q307"/>
<accession>A0A7R9Q307</accession>
<dbReference type="InterPro" id="IPR010756">
    <property type="entry name" value="Tls1-like"/>
</dbReference>
<evidence type="ECO:0000313" key="5">
    <source>
        <dbReference type="EMBL" id="CAD7630351.1"/>
    </source>
</evidence>
<evidence type="ECO:0000256" key="1">
    <source>
        <dbReference type="ARBA" id="ARBA00004123"/>
    </source>
</evidence>
<dbReference type="OrthoDB" id="5627at2759"/>